<keyword evidence="2" id="KW-0812">Transmembrane</keyword>
<evidence type="ECO:0000256" key="1">
    <source>
        <dbReference type="SAM" id="MobiDB-lite"/>
    </source>
</evidence>
<reference evidence="3" key="1">
    <citation type="submission" date="2020-09" db="EMBL/GenBank/DDBJ databases">
        <title>New species isolated from human feces.</title>
        <authorList>
            <person name="Kitahara M."/>
            <person name="Shigeno Y."/>
            <person name="Shime M."/>
            <person name="Matsumoto Y."/>
            <person name="Nakamura S."/>
            <person name="Motooka D."/>
            <person name="Fukuoka S."/>
            <person name="Nishikawa H."/>
            <person name="Benno Y."/>
        </authorList>
    </citation>
    <scope>NUCLEOTIDE SEQUENCE</scope>
    <source>
        <strain evidence="3">MM50</strain>
    </source>
</reference>
<proteinExistence type="predicted"/>
<keyword evidence="2" id="KW-1133">Transmembrane helix</keyword>
<evidence type="ECO:0008006" key="5">
    <source>
        <dbReference type="Google" id="ProtNLM"/>
    </source>
</evidence>
<name>A0A810PVL6_9FIRM</name>
<feature type="transmembrane region" description="Helical" evidence="2">
    <location>
        <begin position="44"/>
        <end position="67"/>
    </location>
</feature>
<dbReference type="Proteomes" id="UP000681035">
    <property type="component" value="Chromosome"/>
</dbReference>
<keyword evidence="4" id="KW-1185">Reference proteome</keyword>
<feature type="region of interest" description="Disordered" evidence="1">
    <location>
        <begin position="98"/>
        <end position="134"/>
    </location>
</feature>
<protein>
    <recommendedName>
        <fullName evidence="5">Spore cortex biosynthesis protein YabQ</fullName>
    </recommendedName>
</protein>
<sequence length="134" mass="15081">MLMVWFLTAVSQGEARLFLLLGACGGAGLYFLLLAPLLRPLWDFWVAAAAAFGRLLALPLHFGVKLAKKIGNSLKKHFLFWKKYATMKQYRWEYPPSARRRKGDRYGTEEKHKKTPERSAGRTGAADPAGRDGL</sequence>
<organism evidence="3 4">
    <name type="scientific">Vescimonas coprocola</name>
    <dbReference type="NCBI Taxonomy" id="2714355"/>
    <lineage>
        <taxon>Bacteria</taxon>
        <taxon>Bacillati</taxon>
        <taxon>Bacillota</taxon>
        <taxon>Clostridia</taxon>
        <taxon>Eubacteriales</taxon>
        <taxon>Oscillospiraceae</taxon>
        <taxon>Vescimonas</taxon>
    </lineage>
</organism>
<gene>
    <name evidence="3" type="ORF">MM50RIKEN_00410</name>
</gene>
<keyword evidence="2" id="KW-0472">Membrane</keyword>
<dbReference type="EMBL" id="AP023418">
    <property type="protein sequence ID" value="BCK80278.1"/>
    <property type="molecule type" value="Genomic_DNA"/>
</dbReference>
<dbReference type="KEGG" id="vcop:MM50RIKEN_00410"/>
<dbReference type="AlphaFoldDB" id="A0A810PVL6"/>
<evidence type="ECO:0000313" key="4">
    <source>
        <dbReference type="Proteomes" id="UP000681035"/>
    </source>
</evidence>
<accession>A0A810PVL6</accession>
<evidence type="ECO:0000313" key="3">
    <source>
        <dbReference type="EMBL" id="BCK80278.1"/>
    </source>
</evidence>
<evidence type="ECO:0000256" key="2">
    <source>
        <dbReference type="SAM" id="Phobius"/>
    </source>
</evidence>
<feature type="transmembrane region" description="Helical" evidence="2">
    <location>
        <begin position="17"/>
        <end position="38"/>
    </location>
</feature>
<feature type="compositionally biased region" description="Basic and acidic residues" evidence="1">
    <location>
        <begin position="104"/>
        <end position="120"/>
    </location>
</feature>